<evidence type="ECO:0000313" key="9">
    <source>
        <dbReference type="Proteomes" id="UP001597301"/>
    </source>
</evidence>
<dbReference type="Pfam" id="PF13567">
    <property type="entry name" value="DUF4131"/>
    <property type="match status" value="1"/>
</dbReference>
<feature type="transmembrane region" description="Helical" evidence="6">
    <location>
        <begin position="390"/>
        <end position="409"/>
    </location>
</feature>
<evidence type="ECO:0000256" key="4">
    <source>
        <dbReference type="ARBA" id="ARBA00022989"/>
    </source>
</evidence>
<feature type="transmembrane region" description="Helical" evidence="6">
    <location>
        <begin position="45"/>
        <end position="62"/>
    </location>
</feature>
<dbReference type="CDD" id="cd07731">
    <property type="entry name" value="ComA-like_MBL-fold"/>
    <property type="match status" value="1"/>
</dbReference>
<reference evidence="9" key="1">
    <citation type="journal article" date="2019" name="Int. J. Syst. Evol. Microbiol.">
        <title>The Global Catalogue of Microorganisms (GCM) 10K type strain sequencing project: providing services to taxonomists for standard genome sequencing and annotation.</title>
        <authorList>
            <consortium name="The Broad Institute Genomics Platform"/>
            <consortium name="The Broad Institute Genome Sequencing Center for Infectious Disease"/>
            <person name="Wu L."/>
            <person name="Ma J."/>
        </authorList>
    </citation>
    <scope>NUCLEOTIDE SEQUENCE [LARGE SCALE GENOMIC DNA]</scope>
    <source>
        <strain evidence="9">CGMCC 1.12295</strain>
    </source>
</reference>
<evidence type="ECO:0000256" key="1">
    <source>
        <dbReference type="ARBA" id="ARBA00004651"/>
    </source>
</evidence>
<dbReference type="PANTHER" id="PTHR30619">
    <property type="entry name" value="DNA INTERNALIZATION/COMPETENCE PROTEIN COMEC/REC2"/>
    <property type="match status" value="1"/>
</dbReference>
<evidence type="ECO:0000313" key="8">
    <source>
        <dbReference type="EMBL" id="MFD1705469.1"/>
    </source>
</evidence>
<feature type="transmembrane region" description="Helical" evidence="6">
    <location>
        <begin position="475"/>
        <end position="494"/>
    </location>
</feature>
<keyword evidence="2" id="KW-1003">Cell membrane</keyword>
<keyword evidence="3 6" id="KW-0812">Transmembrane</keyword>
<accession>A0ABW4KCD7</accession>
<keyword evidence="5 6" id="KW-0472">Membrane</keyword>
<dbReference type="SMART" id="SM00849">
    <property type="entry name" value="Lactamase_B"/>
    <property type="match status" value="1"/>
</dbReference>
<sequence length="771" mass="87124">MSGKWVYVALAALLGILTAFEPGFLTILFLLLIIIRVKYIKNQNYFFFFCTTVLIFFLLSEFTKARHHSSYATSGKIQEPVTLLESPQFDGNRIKAVAITPAKEKVLLQYLMSAENEKNDLFQKLRSGMTCHVDGILTRPEPNRNEHAFNYALYLERKNIHWILEADRIAADSCYAHRNSVTAVLQNMRATGIQIIENKFPERLSAYTAALVFGDRSLMSEESERAYQRLGIVHLLAISGLHVGIIAGAVYFLCIKMGLTREFAFWLLIVFLPMYAVLTGGNPPVIRAVIMTTLLLLSKRWRLPLSAVDVISISFIAFLMVNPMLVYHVGFQLSYAVSFSLLMSSFLLDHHRSALRKMIHISVVSALSSAPILAYHFYEFSLLSLAANLLYVPFYTLILLPAALVLFILSFTEIPAFNSLVYLLDQMVSLSENIANAASTVPFAVHVTGKPSACGMIFICGGTFLYFLLREKNVQPFKAILPLIFILFFYSVFLKYSPYGEVVFIDVGQGDSILIKLPYNRGTYLIDTGGQLTFPREEWEERTAPYQVGRDTLIPLLKSKGIHRIDKLILTHSDIDHIGAANDVLKELRVGEIWISPNSWEKPVMANLLHVAWEQKIKVKEVQAGENWKNKSGTFQFVFPFDTYYEGNNDSLVLYASMGGLTWLFTGDVEEAGEIEMISAYKHLDIDVLKVAHHGSRGSTSKMFVEYIQPQYAVISAGKSNRYGHPHPEVIDILETEKVHIFRTDKNGGVHYRFTSKKGTFHTVIPYDNAR</sequence>
<dbReference type="SUPFAM" id="SSF56281">
    <property type="entry name" value="Metallo-hydrolase/oxidoreductase"/>
    <property type="match status" value="1"/>
</dbReference>
<dbReference type="Gene3D" id="3.60.15.10">
    <property type="entry name" value="Ribonuclease Z/Hydroxyacylglutathione hydrolase-like"/>
    <property type="match status" value="1"/>
</dbReference>
<name>A0ABW4KCD7_9BACI</name>
<dbReference type="RefSeq" id="WP_380771908.1">
    <property type="nucleotide sequence ID" value="NZ_JBHUEO010000004.1"/>
</dbReference>
<feature type="transmembrane region" description="Helical" evidence="6">
    <location>
        <begin position="230"/>
        <end position="251"/>
    </location>
</feature>
<feature type="transmembrane region" description="Helical" evidence="6">
    <location>
        <begin position="7"/>
        <end position="33"/>
    </location>
</feature>
<dbReference type="InterPro" id="IPR004797">
    <property type="entry name" value="Competence_ComEC/Rec2"/>
</dbReference>
<dbReference type="InterPro" id="IPR001279">
    <property type="entry name" value="Metallo-B-lactamas"/>
</dbReference>
<evidence type="ECO:0000259" key="7">
    <source>
        <dbReference type="SMART" id="SM00849"/>
    </source>
</evidence>
<evidence type="ECO:0000256" key="3">
    <source>
        <dbReference type="ARBA" id="ARBA00022692"/>
    </source>
</evidence>
<comment type="caution">
    <text evidence="8">The sequence shown here is derived from an EMBL/GenBank/DDBJ whole genome shotgun (WGS) entry which is preliminary data.</text>
</comment>
<dbReference type="Pfam" id="PF00753">
    <property type="entry name" value="Lactamase_B"/>
    <property type="match status" value="1"/>
</dbReference>
<keyword evidence="4 6" id="KW-1133">Transmembrane helix</keyword>
<feature type="transmembrane region" description="Helical" evidence="6">
    <location>
        <begin position="263"/>
        <end position="282"/>
    </location>
</feature>
<dbReference type="PANTHER" id="PTHR30619:SF1">
    <property type="entry name" value="RECOMBINATION PROTEIN 2"/>
    <property type="match status" value="1"/>
</dbReference>
<evidence type="ECO:0000256" key="2">
    <source>
        <dbReference type="ARBA" id="ARBA00022475"/>
    </source>
</evidence>
<dbReference type="InterPro" id="IPR035681">
    <property type="entry name" value="ComA-like_MBL"/>
</dbReference>
<proteinExistence type="predicted"/>
<feature type="transmembrane region" description="Helical" evidence="6">
    <location>
        <begin position="452"/>
        <end position="469"/>
    </location>
</feature>
<feature type="transmembrane region" description="Helical" evidence="6">
    <location>
        <begin position="303"/>
        <end position="321"/>
    </location>
</feature>
<evidence type="ECO:0000256" key="6">
    <source>
        <dbReference type="SAM" id="Phobius"/>
    </source>
</evidence>
<dbReference type="InterPro" id="IPR025405">
    <property type="entry name" value="DUF4131"/>
</dbReference>
<protein>
    <submittedName>
        <fullName evidence="8">DNA internalization-related competence protein ComEC/Rec2</fullName>
    </submittedName>
</protein>
<dbReference type="Pfam" id="PF03772">
    <property type="entry name" value="Competence"/>
    <property type="match status" value="1"/>
</dbReference>
<keyword evidence="9" id="KW-1185">Reference proteome</keyword>
<feature type="transmembrane region" description="Helical" evidence="6">
    <location>
        <begin position="359"/>
        <end position="378"/>
    </location>
</feature>
<feature type="domain" description="Metallo-beta-lactamase" evidence="7">
    <location>
        <begin position="509"/>
        <end position="719"/>
    </location>
</feature>
<dbReference type="InterPro" id="IPR052159">
    <property type="entry name" value="Competence_DNA_uptake"/>
</dbReference>
<dbReference type="EMBL" id="JBHUEO010000004">
    <property type="protein sequence ID" value="MFD1705469.1"/>
    <property type="molecule type" value="Genomic_DNA"/>
</dbReference>
<gene>
    <name evidence="8" type="ORF">ACFSCZ_01720</name>
</gene>
<dbReference type="Proteomes" id="UP001597301">
    <property type="component" value="Unassembled WGS sequence"/>
</dbReference>
<evidence type="ECO:0000256" key="5">
    <source>
        <dbReference type="ARBA" id="ARBA00023136"/>
    </source>
</evidence>
<organism evidence="8 9">
    <name type="scientific">Siminovitchia sediminis</name>
    <dbReference type="NCBI Taxonomy" id="1274353"/>
    <lineage>
        <taxon>Bacteria</taxon>
        <taxon>Bacillati</taxon>
        <taxon>Bacillota</taxon>
        <taxon>Bacilli</taxon>
        <taxon>Bacillales</taxon>
        <taxon>Bacillaceae</taxon>
        <taxon>Siminovitchia</taxon>
    </lineage>
</organism>
<dbReference type="NCBIfam" id="TIGR00361">
    <property type="entry name" value="ComEC_Rec2"/>
    <property type="match status" value="1"/>
</dbReference>
<dbReference type="NCBIfam" id="TIGR00360">
    <property type="entry name" value="ComEC_N-term"/>
    <property type="match status" value="1"/>
</dbReference>
<comment type="subcellular location">
    <subcellularLocation>
        <location evidence="1">Cell membrane</location>
        <topology evidence="1">Multi-pass membrane protein</topology>
    </subcellularLocation>
</comment>
<dbReference type="InterPro" id="IPR004477">
    <property type="entry name" value="ComEC_N"/>
</dbReference>
<dbReference type="InterPro" id="IPR036866">
    <property type="entry name" value="RibonucZ/Hydroxyglut_hydro"/>
</dbReference>